<dbReference type="Gene3D" id="1.10.510.10">
    <property type="entry name" value="Transferase(Phosphotransferase) domain 1"/>
    <property type="match status" value="1"/>
</dbReference>
<dbReference type="EMBL" id="SAIY01000005">
    <property type="protein sequence ID" value="NGM14185.1"/>
    <property type="molecule type" value="Genomic_DNA"/>
</dbReference>
<proteinExistence type="predicted"/>
<dbReference type="PROSITE" id="PS00109">
    <property type="entry name" value="PROTEIN_KINASE_TYR"/>
    <property type="match status" value="1"/>
</dbReference>
<dbReference type="AlphaFoldDB" id="A0A6M1KY64"/>
<evidence type="ECO:0000313" key="2">
    <source>
        <dbReference type="EMBL" id="NGM14185.1"/>
    </source>
</evidence>
<feature type="domain" description="Protein kinase" evidence="1">
    <location>
        <begin position="21"/>
        <end position="303"/>
    </location>
</feature>
<dbReference type="InterPro" id="IPR051681">
    <property type="entry name" value="Ser/Thr_Kinases-Pseudokinases"/>
</dbReference>
<evidence type="ECO:0000259" key="1">
    <source>
        <dbReference type="PROSITE" id="PS50011"/>
    </source>
</evidence>
<dbReference type="SMART" id="SM00220">
    <property type="entry name" value="S_TKc"/>
    <property type="match status" value="1"/>
</dbReference>
<sequence length="458" mass="50704">MQGAAWPSSVRAASNNLHLDLLLDNQLGSGSEGAVFRTRYGGLAVKLCASDESSRDRMAELFARLRWLPLDGIPLCRPLEQLAPPHVGYVMELLEDMVPLRELCDPPQQDEDAWYLGGGGLRRRLVLLARCAGVLATLHDRGIVYSDVSPGNVLVSSDLGYDEVRLIDADNLQTESSTAARRLGTPFYTAPELLRGQSGNTVFSDVYSFAVLAYEVLTMNHPLIGDYVNEGEVELEDDAQRGLVPWIDHCTDDRNRTRFGYPADRVLTRRLRDLFRRTFEDGMTDPWARPGAGEWAAALHAAADRCLVCPCGQSFLAAHPTCPWCSAARPPALTVTVLEQFSRLTEGPPPLLPQNDLTLVLQAHRPLLVTNRTAVRHPEDPTVALLRMEWDGGAEVRVRNCGRSMVRRVPPQGGNGLQLIPGSAAVEHLRAPWWIHFDTELRPHRILVLQSVEAPDAR</sequence>
<dbReference type="SUPFAM" id="SSF56112">
    <property type="entry name" value="Protein kinase-like (PK-like)"/>
    <property type="match status" value="1"/>
</dbReference>
<keyword evidence="2" id="KW-0418">Kinase</keyword>
<protein>
    <submittedName>
        <fullName evidence="2">Protein kinase</fullName>
    </submittedName>
</protein>
<organism evidence="2 3">
    <name type="scientific">Verrucosispora sioxanthis</name>
    <dbReference type="NCBI Taxonomy" id="2499994"/>
    <lineage>
        <taxon>Bacteria</taxon>
        <taxon>Bacillati</taxon>
        <taxon>Actinomycetota</taxon>
        <taxon>Actinomycetes</taxon>
        <taxon>Micromonosporales</taxon>
        <taxon>Micromonosporaceae</taxon>
        <taxon>Micromonospora</taxon>
    </lineage>
</organism>
<dbReference type="PROSITE" id="PS50011">
    <property type="entry name" value="PROTEIN_KINASE_DOM"/>
    <property type="match status" value="1"/>
</dbReference>
<name>A0A6M1KY64_9ACTN</name>
<gene>
    <name evidence="2" type="ORF">ENC19_16660</name>
</gene>
<keyword evidence="2" id="KW-0808">Transferase</keyword>
<dbReference type="InterPro" id="IPR008266">
    <property type="entry name" value="Tyr_kinase_AS"/>
</dbReference>
<dbReference type="GO" id="GO:0004674">
    <property type="term" value="F:protein serine/threonine kinase activity"/>
    <property type="evidence" value="ECO:0007669"/>
    <property type="project" value="TreeGrafter"/>
</dbReference>
<dbReference type="PANTHER" id="PTHR44329">
    <property type="entry name" value="SERINE/THREONINE-PROTEIN KINASE TNNI3K-RELATED"/>
    <property type="match status" value="1"/>
</dbReference>
<dbReference type="Proteomes" id="UP000478148">
    <property type="component" value="Unassembled WGS sequence"/>
</dbReference>
<keyword evidence="3" id="KW-1185">Reference proteome</keyword>
<dbReference type="Pfam" id="PF00069">
    <property type="entry name" value="Pkinase"/>
    <property type="match status" value="1"/>
</dbReference>
<dbReference type="RefSeq" id="WP_164448082.1">
    <property type="nucleotide sequence ID" value="NZ_SAIY01000005.1"/>
</dbReference>
<dbReference type="InterPro" id="IPR000719">
    <property type="entry name" value="Prot_kinase_dom"/>
</dbReference>
<reference evidence="2 3" key="1">
    <citation type="submission" date="2020-02" db="EMBL/GenBank/DDBJ databases">
        <title>Draft Genome Sequence of Verrucosispora sp. Strain CWR15, Isolated from Gulf of Mexico Sponge.</title>
        <authorList>
            <person name="Kennedy S.J."/>
            <person name="Cella E."/>
            <person name="Azarian T."/>
            <person name="Baker B.J."/>
            <person name="Shaw L.N."/>
        </authorList>
    </citation>
    <scope>NUCLEOTIDE SEQUENCE [LARGE SCALE GENOMIC DNA]</scope>
    <source>
        <strain evidence="2 3">CWR15</strain>
    </source>
</reference>
<comment type="caution">
    <text evidence="2">The sequence shown here is derived from an EMBL/GenBank/DDBJ whole genome shotgun (WGS) entry which is preliminary data.</text>
</comment>
<evidence type="ECO:0000313" key="3">
    <source>
        <dbReference type="Proteomes" id="UP000478148"/>
    </source>
</evidence>
<dbReference type="GO" id="GO:0005524">
    <property type="term" value="F:ATP binding"/>
    <property type="evidence" value="ECO:0007669"/>
    <property type="project" value="InterPro"/>
</dbReference>
<dbReference type="InterPro" id="IPR011009">
    <property type="entry name" value="Kinase-like_dom_sf"/>
</dbReference>
<accession>A0A6M1KY64</accession>